<keyword evidence="4 6" id="KW-0067">ATP-binding</keyword>
<dbReference type="InterPro" id="IPR050763">
    <property type="entry name" value="ABC_transporter_ATP-binding"/>
</dbReference>
<comment type="caution">
    <text evidence="6">The sequence shown here is derived from an EMBL/GenBank/DDBJ whole genome shotgun (WGS) entry which is preliminary data.</text>
</comment>
<dbReference type="Gene3D" id="3.40.50.300">
    <property type="entry name" value="P-loop containing nucleotide triphosphate hydrolases"/>
    <property type="match status" value="1"/>
</dbReference>
<evidence type="ECO:0000256" key="1">
    <source>
        <dbReference type="ARBA" id="ARBA00005417"/>
    </source>
</evidence>
<comment type="similarity">
    <text evidence="1">Belongs to the ABC transporter superfamily.</text>
</comment>
<dbReference type="GO" id="GO:0016887">
    <property type="term" value="F:ATP hydrolysis activity"/>
    <property type="evidence" value="ECO:0007669"/>
    <property type="project" value="InterPro"/>
</dbReference>
<protein>
    <submittedName>
        <fullName evidence="6">ABC transporter ATP-binding protein</fullName>
    </submittedName>
</protein>
<dbReference type="GO" id="GO:0005524">
    <property type="term" value="F:ATP binding"/>
    <property type="evidence" value="ECO:0007669"/>
    <property type="project" value="UniProtKB-KW"/>
</dbReference>
<dbReference type="PANTHER" id="PTHR42711">
    <property type="entry name" value="ABC TRANSPORTER ATP-BINDING PROTEIN"/>
    <property type="match status" value="1"/>
</dbReference>
<evidence type="ECO:0000313" key="6">
    <source>
        <dbReference type="EMBL" id="TMI77743.1"/>
    </source>
</evidence>
<proteinExistence type="inferred from homology"/>
<dbReference type="InterPro" id="IPR003439">
    <property type="entry name" value="ABC_transporter-like_ATP-bd"/>
</dbReference>
<gene>
    <name evidence="6" type="ORF">E6H04_13610</name>
</gene>
<feature type="domain" description="ABC transporter" evidence="5">
    <location>
        <begin position="19"/>
        <end position="56"/>
    </location>
</feature>
<accession>A0A537J2J1</accession>
<evidence type="ECO:0000256" key="2">
    <source>
        <dbReference type="ARBA" id="ARBA00022448"/>
    </source>
</evidence>
<organism evidence="6 7">
    <name type="scientific">Candidatus Segetimicrobium genomatis</name>
    <dbReference type="NCBI Taxonomy" id="2569760"/>
    <lineage>
        <taxon>Bacteria</taxon>
        <taxon>Bacillati</taxon>
        <taxon>Candidatus Sysuimicrobiota</taxon>
        <taxon>Candidatus Sysuimicrobiia</taxon>
        <taxon>Candidatus Sysuimicrobiales</taxon>
        <taxon>Candidatus Segetimicrobiaceae</taxon>
        <taxon>Candidatus Segetimicrobium</taxon>
    </lineage>
</organism>
<dbReference type="AlphaFoldDB" id="A0A537J2J1"/>
<evidence type="ECO:0000313" key="7">
    <source>
        <dbReference type="Proteomes" id="UP000320048"/>
    </source>
</evidence>
<evidence type="ECO:0000256" key="4">
    <source>
        <dbReference type="ARBA" id="ARBA00022840"/>
    </source>
</evidence>
<name>A0A537J2J1_9BACT</name>
<dbReference type="Pfam" id="PF00005">
    <property type="entry name" value="ABC_tran"/>
    <property type="match status" value="1"/>
</dbReference>
<reference evidence="6 7" key="1">
    <citation type="journal article" date="2019" name="Nat. Microbiol.">
        <title>Mediterranean grassland soil C-N compound turnover is dependent on rainfall and depth, and is mediated by genomically divergent microorganisms.</title>
        <authorList>
            <person name="Diamond S."/>
            <person name="Andeer P.F."/>
            <person name="Li Z."/>
            <person name="Crits-Christoph A."/>
            <person name="Burstein D."/>
            <person name="Anantharaman K."/>
            <person name="Lane K.R."/>
            <person name="Thomas B.C."/>
            <person name="Pan C."/>
            <person name="Northen T.R."/>
            <person name="Banfield J.F."/>
        </authorList>
    </citation>
    <scope>NUCLEOTIDE SEQUENCE [LARGE SCALE GENOMIC DNA]</scope>
    <source>
        <strain evidence="6">NP_7</strain>
    </source>
</reference>
<dbReference type="PANTHER" id="PTHR42711:SF5">
    <property type="entry name" value="ABC TRANSPORTER ATP-BINDING PROTEIN NATA"/>
    <property type="match status" value="1"/>
</dbReference>
<evidence type="ECO:0000256" key="3">
    <source>
        <dbReference type="ARBA" id="ARBA00022741"/>
    </source>
</evidence>
<dbReference type="SUPFAM" id="SSF52540">
    <property type="entry name" value="P-loop containing nucleoside triphosphate hydrolases"/>
    <property type="match status" value="1"/>
</dbReference>
<keyword evidence="3" id="KW-0547">Nucleotide-binding</keyword>
<dbReference type="InterPro" id="IPR027417">
    <property type="entry name" value="P-loop_NTPase"/>
</dbReference>
<dbReference type="EMBL" id="VBAO01000432">
    <property type="protein sequence ID" value="TMI77743.1"/>
    <property type="molecule type" value="Genomic_DNA"/>
</dbReference>
<feature type="non-terminal residue" evidence="6">
    <location>
        <position position="57"/>
    </location>
</feature>
<dbReference type="Proteomes" id="UP000320048">
    <property type="component" value="Unassembled WGS sequence"/>
</dbReference>
<evidence type="ECO:0000259" key="5">
    <source>
        <dbReference type="Pfam" id="PF00005"/>
    </source>
</evidence>
<sequence>MAEIRLCDVSKRYGPTEALRGISVTVQQGELLALVGPSGCGKTTTLQILAGFLIPDG</sequence>
<keyword evidence="2" id="KW-0813">Transport</keyword>